<evidence type="ECO:0000259" key="4">
    <source>
        <dbReference type="Pfam" id="PF25245"/>
    </source>
</evidence>
<dbReference type="InterPro" id="IPR057440">
    <property type="entry name" value="At1g68980-like_TPR"/>
</dbReference>
<comment type="caution">
    <text evidence="5">The sequence shown here is derived from an EMBL/GenBank/DDBJ whole genome shotgun (WGS) entry which is preliminary data.</text>
</comment>
<feature type="domain" description="At1g68980-like TPR repeats" evidence="4">
    <location>
        <begin position="92"/>
        <end position="216"/>
    </location>
</feature>
<dbReference type="Proteomes" id="UP000607653">
    <property type="component" value="Unassembled WGS sequence"/>
</dbReference>
<protein>
    <recommendedName>
        <fullName evidence="4">At1g68980-like TPR repeats domain-containing protein</fullName>
    </recommendedName>
</protein>
<dbReference type="Pfam" id="PF13812">
    <property type="entry name" value="PPR_3"/>
    <property type="match status" value="1"/>
</dbReference>
<evidence type="ECO:0000313" key="5">
    <source>
        <dbReference type="EMBL" id="DAD24688.1"/>
    </source>
</evidence>
<dbReference type="InterPro" id="IPR002885">
    <property type="entry name" value="PPR_rpt"/>
</dbReference>
<organism evidence="5 6">
    <name type="scientific">Nelumbo nucifera</name>
    <name type="common">Sacred lotus</name>
    <dbReference type="NCBI Taxonomy" id="4432"/>
    <lineage>
        <taxon>Eukaryota</taxon>
        <taxon>Viridiplantae</taxon>
        <taxon>Streptophyta</taxon>
        <taxon>Embryophyta</taxon>
        <taxon>Tracheophyta</taxon>
        <taxon>Spermatophyta</taxon>
        <taxon>Magnoliopsida</taxon>
        <taxon>Proteales</taxon>
        <taxon>Nelumbonaceae</taxon>
        <taxon>Nelumbo</taxon>
    </lineage>
</organism>
<dbReference type="PANTHER" id="PTHR46598:SF1">
    <property type="entry name" value="OS10G0422566 PROTEIN"/>
    <property type="match status" value="1"/>
</dbReference>
<keyword evidence="2" id="KW-0677">Repeat</keyword>
<dbReference type="NCBIfam" id="TIGR00756">
    <property type="entry name" value="PPR"/>
    <property type="match status" value="2"/>
</dbReference>
<proteinExistence type="inferred from homology"/>
<feature type="repeat" description="PPR" evidence="3">
    <location>
        <begin position="527"/>
        <end position="561"/>
    </location>
</feature>
<comment type="similarity">
    <text evidence="1">Belongs to the PPR family. P subfamily.</text>
</comment>
<gene>
    <name evidence="5" type="ORF">HUJ06_026152</name>
</gene>
<dbReference type="Pfam" id="PF01535">
    <property type="entry name" value="PPR"/>
    <property type="match status" value="3"/>
</dbReference>
<feature type="repeat" description="PPR" evidence="3">
    <location>
        <begin position="255"/>
        <end position="289"/>
    </location>
</feature>
<dbReference type="Pfam" id="PF13041">
    <property type="entry name" value="PPR_2"/>
    <property type="match status" value="1"/>
</dbReference>
<sequence>MISIKKLGYHWTSISSSALAFLLDGNQYKITRMHRCRPGPYLNYGYSCRFMDFFLNKSNMKSLFTSSVNGFKFLTWPSFSTMAGSILVQARDPSKITMELGNAIDDHMFDDAWKLYELHMQIEGLPRKSVLNKVLTGFAGSPDIYWLEKAYSLVEMVIEKGKHYLLEKDTLIYLSYMLARSRLPVPSSTVVRKLVEMEEFPPVSSWSAIVAHMAQTAPGAYLAAELILEIGYLFQDNRVDPRKKSNRPMLAMKPNTTVFNIALAGCLLSGTYRKAEQLLDMMPRVGVKADANSLITMVHIYERNGRREDLKKLKRNIDEACSLGDLQFQQFYNCLLTCHLNFGDMDSASQIVLEMLRKAKDARKSLASATLVLEAVGTKKSSLAQNPEQISFGKSEVSGGIKLLEHHAPSYEEFSRDRSYARLEVEAKEMLDMLLAKLQTRVELVTSKHGILQPTEKSYAKLVKAFLQAGKVKDLAEFLIKADKEDGPVSPENSAVVHVINACISLGWLDQAHDLLDEMRYARVRTNSSVYSSLLKAYCKANRPEEVTSLLRDARKAGVQLDSSCYEALIQSRVIQKDTQGALDLFKEMKEAKISKPIHREFEMLVKGCAESGEAGMMAKLLEEIKEGQRADCGVHDWNNVIHFFCRKRLMQDAEKALKKMRALGHLPNAQTFHSLVTGYAAIGGKYLEVDSTNNLPLECIIRRVFKSFQRDDCMLLCAVDTPVQIFKSTNVYGWSADGTHYMVDTPSDPLLFVAVKDQSGLLQIADDIFLQDRSTKKMT</sequence>
<dbReference type="Gene3D" id="1.25.40.10">
    <property type="entry name" value="Tetratricopeptide repeat domain"/>
    <property type="match status" value="3"/>
</dbReference>
<feature type="repeat" description="PPR" evidence="3">
    <location>
        <begin position="634"/>
        <end position="668"/>
    </location>
</feature>
<evidence type="ECO:0000256" key="3">
    <source>
        <dbReference type="PROSITE-ProRule" id="PRU00708"/>
    </source>
</evidence>
<evidence type="ECO:0000313" key="6">
    <source>
        <dbReference type="Proteomes" id="UP000607653"/>
    </source>
</evidence>
<reference evidence="5 6" key="1">
    <citation type="journal article" date="2020" name="Mol. Biol. Evol.">
        <title>Distinct Expression and Methylation Patterns for Genes with Different Fates following a Single Whole-Genome Duplication in Flowering Plants.</title>
        <authorList>
            <person name="Shi T."/>
            <person name="Rahmani R.S."/>
            <person name="Gugger P.F."/>
            <person name="Wang M."/>
            <person name="Li H."/>
            <person name="Zhang Y."/>
            <person name="Li Z."/>
            <person name="Wang Q."/>
            <person name="Van de Peer Y."/>
            <person name="Marchal K."/>
            <person name="Chen J."/>
        </authorList>
    </citation>
    <scope>NUCLEOTIDE SEQUENCE [LARGE SCALE GENOMIC DNA]</scope>
    <source>
        <tissue evidence="5">Leaf</tissue>
    </source>
</reference>
<name>A0A822Y506_NELNU</name>
<dbReference type="AlphaFoldDB" id="A0A822Y506"/>
<dbReference type="PANTHER" id="PTHR46598">
    <property type="entry name" value="BNAC05G43320D PROTEIN"/>
    <property type="match status" value="1"/>
</dbReference>
<dbReference type="PROSITE" id="PS51375">
    <property type="entry name" value="PPR"/>
    <property type="match status" value="3"/>
</dbReference>
<accession>A0A822Y506</accession>
<evidence type="ECO:0000256" key="2">
    <source>
        <dbReference type="ARBA" id="ARBA00022737"/>
    </source>
</evidence>
<evidence type="ECO:0000256" key="1">
    <source>
        <dbReference type="ARBA" id="ARBA00007626"/>
    </source>
</evidence>
<keyword evidence="6" id="KW-1185">Reference proteome</keyword>
<dbReference type="Pfam" id="PF25245">
    <property type="entry name" value="TPR_At1g68980"/>
    <property type="match status" value="1"/>
</dbReference>
<dbReference type="InterPro" id="IPR011990">
    <property type="entry name" value="TPR-like_helical_dom_sf"/>
</dbReference>
<dbReference type="EMBL" id="DUZY01000001">
    <property type="protein sequence ID" value="DAD24688.1"/>
    <property type="molecule type" value="Genomic_DNA"/>
</dbReference>